<accession>A0A1Y2DBV1</accession>
<evidence type="ECO:0000313" key="1">
    <source>
        <dbReference type="EMBL" id="ORY56738.1"/>
    </source>
</evidence>
<proteinExistence type="predicted"/>
<dbReference type="EMBL" id="MCOG01000072">
    <property type="protein sequence ID" value="ORY56738.1"/>
    <property type="molecule type" value="Genomic_DNA"/>
</dbReference>
<gene>
    <name evidence="1" type="ORF">LY90DRAFT_669297</name>
</gene>
<comment type="caution">
    <text evidence="1">The sequence shown here is derived from an EMBL/GenBank/DDBJ whole genome shotgun (WGS) entry which is preliminary data.</text>
</comment>
<dbReference type="Proteomes" id="UP000193920">
    <property type="component" value="Unassembled WGS sequence"/>
</dbReference>
<name>A0A1Y2DBV1_9FUNG</name>
<organism evidence="1 2">
    <name type="scientific">Neocallimastix californiae</name>
    <dbReference type="NCBI Taxonomy" id="1754190"/>
    <lineage>
        <taxon>Eukaryota</taxon>
        <taxon>Fungi</taxon>
        <taxon>Fungi incertae sedis</taxon>
        <taxon>Chytridiomycota</taxon>
        <taxon>Chytridiomycota incertae sedis</taxon>
        <taxon>Neocallimastigomycetes</taxon>
        <taxon>Neocallimastigales</taxon>
        <taxon>Neocallimastigaceae</taxon>
        <taxon>Neocallimastix</taxon>
    </lineage>
</organism>
<dbReference type="AlphaFoldDB" id="A0A1Y2DBV1"/>
<keyword evidence="2" id="KW-1185">Reference proteome</keyword>
<protein>
    <submittedName>
        <fullName evidence="1">Uncharacterized protein</fullName>
    </submittedName>
</protein>
<reference evidence="1 2" key="1">
    <citation type="submission" date="2016-08" db="EMBL/GenBank/DDBJ databases">
        <title>A Parts List for Fungal Cellulosomes Revealed by Comparative Genomics.</title>
        <authorList>
            <consortium name="DOE Joint Genome Institute"/>
            <person name="Haitjema C.H."/>
            <person name="Gilmore S.P."/>
            <person name="Henske J.K."/>
            <person name="Solomon K.V."/>
            <person name="De Groot R."/>
            <person name="Kuo A."/>
            <person name="Mondo S.J."/>
            <person name="Salamov A.A."/>
            <person name="Labutti K."/>
            <person name="Zhao Z."/>
            <person name="Chiniquy J."/>
            <person name="Barry K."/>
            <person name="Brewer H.M."/>
            <person name="Purvine S.O."/>
            <person name="Wright A.T."/>
            <person name="Boxma B."/>
            <person name="Van Alen T."/>
            <person name="Hackstein J.H."/>
            <person name="Baker S.E."/>
            <person name="Grigoriev I.V."/>
            <person name="O'Malley M.A."/>
        </authorList>
    </citation>
    <scope>NUCLEOTIDE SEQUENCE [LARGE SCALE GENOMIC DNA]</scope>
    <source>
        <strain evidence="1 2">G1</strain>
    </source>
</reference>
<sequence>MKAYKRSKNQREIIQEAENYKNEQIKWIKATKFWMQTTKSKYFAAWTIFSQIIKQENQIKEQHKTRVKKMNEFLNRAKQRLTQKDCKEEGELKMNSFNSIVNQDKNLSKKLSQKNNENGNFTLNEKNKEIKRELSSSSFSKDSKSIEAESTPTTIIEDTLSSTNTISNTNNNKKIVTPTTKSSSTITSSSIRKLKLTKPKITKADKKFCEGNFFSYLYIIYDYYLILILS</sequence>
<dbReference type="OrthoDB" id="10580330at2759"/>
<evidence type="ECO:0000313" key="2">
    <source>
        <dbReference type="Proteomes" id="UP000193920"/>
    </source>
</evidence>